<evidence type="ECO:0000313" key="3">
    <source>
        <dbReference type="Proteomes" id="UP000318704"/>
    </source>
</evidence>
<dbReference type="KEGG" id="gaw:V144x_09840"/>
<dbReference type="Pfam" id="PF07352">
    <property type="entry name" value="Phage_Mu_Gam"/>
    <property type="match status" value="1"/>
</dbReference>
<feature type="region of interest" description="Disordered" evidence="1">
    <location>
        <begin position="1"/>
        <end position="21"/>
    </location>
</feature>
<sequence length="220" mass="25047">MSKTLSAADRPSSADSIKGSIESEEDLDKALHELSFLNAYDKSVDARCSEQIESIKRQYERKKVLPCGKTTLQYTKDRYSQLSQMVIDYCNNNRSTLISRNSKTRKFPHGSISFKVQPSKVEYRSGLNEEGSMKLLDKLLQSTLIEMIMAWLKSICIFGKNKEARLLSEVIELKPRLSVSKIKKAFEEGRLTTDHLKQLGLKYSQGKEQLTIKPAEYEPG</sequence>
<dbReference type="Proteomes" id="UP000318704">
    <property type="component" value="Chromosome"/>
</dbReference>
<dbReference type="InterPro" id="IPR009951">
    <property type="entry name" value="Host-nuc_inhib_Gam"/>
</dbReference>
<reference evidence="2 3" key="1">
    <citation type="submission" date="2019-03" db="EMBL/GenBank/DDBJ databases">
        <title>Deep-cultivation of Planctomycetes and their phenomic and genomic characterization uncovers novel biology.</title>
        <authorList>
            <person name="Wiegand S."/>
            <person name="Jogler M."/>
            <person name="Boedeker C."/>
            <person name="Pinto D."/>
            <person name="Vollmers J."/>
            <person name="Rivas-Marin E."/>
            <person name="Kohn T."/>
            <person name="Peeters S.H."/>
            <person name="Heuer A."/>
            <person name="Rast P."/>
            <person name="Oberbeckmann S."/>
            <person name="Bunk B."/>
            <person name="Jeske O."/>
            <person name="Meyerdierks A."/>
            <person name="Storesund J.E."/>
            <person name="Kallscheuer N."/>
            <person name="Luecker S."/>
            <person name="Lage O.M."/>
            <person name="Pohl T."/>
            <person name="Merkel B.J."/>
            <person name="Hornburger P."/>
            <person name="Mueller R.-W."/>
            <person name="Bruemmer F."/>
            <person name="Labrenz M."/>
            <person name="Spormann A.M."/>
            <person name="Op den Camp H."/>
            <person name="Overmann J."/>
            <person name="Amann R."/>
            <person name="Jetten M.S.M."/>
            <person name="Mascher T."/>
            <person name="Medema M.H."/>
            <person name="Devos D.P."/>
            <person name="Kaster A.-K."/>
            <person name="Ovreas L."/>
            <person name="Rohde M."/>
            <person name="Galperin M.Y."/>
            <person name="Jogler C."/>
        </authorList>
    </citation>
    <scope>NUCLEOTIDE SEQUENCE [LARGE SCALE GENOMIC DNA]</scope>
    <source>
        <strain evidence="2 3">V144</strain>
    </source>
</reference>
<protein>
    <submittedName>
        <fullName evidence="2">Bacteriophage Mu Gam like protein</fullName>
    </submittedName>
</protein>
<dbReference type="AlphaFoldDB" id="A0A517VRG1"/>
<dbReference type="GO" id="GO:0003690">
    <property type="term" value="F:double-stranded DNA binding"/>
    <property type="evidence" value="ECO:0007669"/>
    <property type="project" value="InterPro"/>
</dbReference>
<evidence type="ECO:0000256" key="1">
    <source>
        <dbReference type="SAM" id="MobiDB-lite"/>
    </source>
</evidence>
<dbReference type="SUPFAM" id="SSF161266">
    <property type="entry name" value="Gam-like"/>
    <property type="match status" value="1"/>
</dbReference>
<organism evidence="2 3">
    <name type="scientific">Gimesia aquarii</name>
    <dbReference type="NCBI Taxonomy" id="2527964"/>
    <lineage>
        <taxon>Bacteria</taxon>
        <taxon>Pseudomonadati</taxon>
        <taxon>Planctomycetota</taxon>
        <taxon>Planctomycetia</taxon>
        <taxon>Planctomycetales</taxon>
        <taxon>Planctomycetaceae</taxon>
        <taxon>Gimesia</taxon>
    </lineage>
</organism>
<gene>
    <name evidence="2" type="ORF">V144x_09840</name>
</gene>
<proteinExistence type="predicted"/>
<dbReference type="RefSeq" id="WP_144982152.1">
    <property type="nucleotide sequence ID" value="NZ_CP037920.1"/>
</dbReference>
<name>A0A517VRG1_9PLAN</name>
<accession>A0A517VRG1</accession>
<dbReference type="EMBL" id="CP037920">
    <property type="protein sequence ID" value="QDT95539.1"/>
    <property type="molecule type" value="Genomic_DNA"/>
</dbReference>
<evidence type="ECO:0000313" key="2">
    <source>
        <dbReference type="EMBL" id="QDT95539.1"/>
    </source>
</evidence>
<dbReference type="GO" id="GO:0042262">
    <property type="term" value="P:DNA protection"/>
    <property type="evidence" value="ECO:0007669"/>
    <property type="project" value="InterPro"/>
</dbReference>